<keyword evidence="2" id="KW-1185">Reference proteome</keyword>
<sequence length="79" mass="8971">MQSSTKRQAHMMSVMLLSASKRPRHQEKWSVKFESDDDELIREEEGNYPMVVSVEIPGFEVKRIFVDNSSSGSPILGSI</sequence>
<reference evidence="1 2" key="1">
    <citation type="journal article" date="2021" name="Plant Biotechnol. J.">
        <title>Multi-omics assisted identification of the key and species-specific regulatory components of drought-tolerant mechanisms in Gossypium stocksii.</title>
        <authorList>
            <person name="Yu D."/>
            <person name="Ke L."/>
            <person name="Zhang D."/>
            <person name="Wu Y."/>
            <person name="Sun Y."/>
            <person name="Mei J."/>
            <person name="Sun J."/>
            <person name="Sun Y."/>
        </authorList>
    </citation>
    <scope>NUCLEOTIDE SEQUENCE [LARGE SCALE GENOMIC DNA]</scope>
    <source>
        <strain evidence="2">cv. E1</strain>
        <tissue evidence="1">Leaf</tissue>
    </source>
</reference>
<dbReference type="AlphaFoldDB" id="A0A9D3UWZ8"/>
<name>A0A9D3UWZ8_9ROSI</name>
<evidence type="ECO:0000313" key="2">
    <source>
        <dbReference type="Proteomes" id="UP000828251"/>
    </source>
</evidence>
<dbReference type="EMBL" id="JAIQCV010000009">
    <property type="protein sequence ID" value="KAH1063977.1"/>
    <property type="molecule type" value="Genomic_DNA"/>
</dbReference>
<comment type="caution">
    <text evidence="1">The sequence shown here is derived from an EMBL/GenBank/DDBJ whole genome shotgun (WGS) entry which is preliminary data.</text>
</comment>
<accession>A0A9D3UWZ8</accession>
<dbReference type="Proteomes" id="UP000828251">
    <property type="component" value="Unassembled WGS sequence"/>
</dbReference>
<evidence type="ECO:0000313" key="1">
    <source>
        <dbReference type="EMBL" id="KAH1063977.1"/>
    </source>
</evidence>
<proteinExistence type="predicted"/>
<protein>
    <submittedName>
        <fullName evidence="1">Uncharacterized protein</fullName>
    </submittedName>
</protein>
<gene>
    <name evidence="1" type="ORF">J1N35_028964</name>
</gene>
<organism evidence="1 2">
    <name type="scientific">Gossypium stocksii</name>
    <dbReference type="NCBI Taxonomy" id="47602"/>
    <lineage>
        <taxon>Eukaryota</taxon>
        <taxon>Viridiplantae</taxon>
        <taxon>Streptophyta</taxon>
        <taxon>Embryophyta</taxon>
        <taxon>Tracheophyta</taxon>
        <taxon>Spermatophyta</taxon>
        <taxon>Magnoliopsida</taxon>
        <taxon>eudicotyledons</taxon>
        <taxon>Gunneridae</taxon>
        <taxon>Pentapetalae</taxon>
        <taxon>rosids</taxon>
        <taxon>malvids</taxon>
        <taxon>Malvales</taxon>
        <taxon>Malvaceae</taxon>
        <taxon>Malvoideae</taxon>
        <taxon>Gossypium</taxon>
    </lineage>
</organism>